<feature type="compositionally biased region" description="Low complexity" evidence="1">
    <location>
        <begin position="90"/>
        <end position="99"/>
    </location>
</feature>
<gene>
    <name evidence="2" type="ORF">E3N88_46282</name>
</gene>
<evidence type="ECO:0000313" key="2">
    <source>
        <dbReference type="EMBL" id="KAC9158011.1"/>
    </source>
</evidence>
<feature type="compositionally biased region" description="Polar residues" evidence="1">
    <location>
        <begin position="19"/>
        <end position="28"/>
    </location>
</feature>
<dbReference type="AlphaFoldDB" id="A0A5N6L6P7"/>
<sequence length="424" mass="47274">MSISGNTKNRPFSFAFTPPSHQTTTATVVHTRAPATTLIRRRDGEEAESSSSDHAIPRVSVHQTSMVSSAPFNYTQPRTSVHTGPLVTQPSPLLSSSPGGPNPVHESIPLIPNSLTPEGNYGAIPMIPYTLQQRRHTRDKTEVLNLKRGPNETVKEFILRYNLESLQINGRTEALMVAGFIHGVRDRHLIRKLHGVNGTPEDMNSLMTIAKAYVQQEKLVTASAEWEGRKNDKKGGSTQAQPAPPVRKSFVETSGRVTNPSRELGRYTPYTPREVSSIAQKRDEKREDYPALTKTTSEIWRTEAQKKREKAPKEDEKVGGKTVQEIYAIGNEAGSPRCDLKRRAEVLEAWMCMPLTVPASEASDYFGERFIRKRPPPLEGALEGIHGCLCLQHSDMTGIPREIVEHQLKIHPSKKPMVQKRRSS</sequence>
<proteinExistence type="predicted"/>
<accession>A0A5N6L6P7</accession>
<feature type="region of interest" description="Disordered" evidence="1">
    <location>
        <begin position="224"/>
        <end position="287"/>
    </location>
</feature>
<feature type="compositionally biased region" description="Polar residues" evidence="1">
    <location>
        <begin position="1"/>
        <end position="10"/>
    </location>
</feature>
<dbReference type="EMBL" id="SZYD01002767">
    <property type="protein sequence ID" value="KAC9158011.1"/>
    <property type="molecule type" value="Genomic_DNA"/>
</dbReference>
<name>A0A5N6L6P7_9ASTR</name>
<dbReference type="OrthoDB" id="1752139at2759"/>
<feature type="compositionally biased region" description="Polar residues" evidence="1">
    <location>
        <begin position="71"/>
        <end position="89"/>
    </location>
</feature>
<feature type="compositionally biased region" description="Polar residues" evidence="1">
    <location>
        <begin position="251"/>
        <end position="261"/>
    </location>
</feature>
<keyword evidence="3" id="KW-1185">Reference proteome</keyword>
<evidence type="ECO:0000313" key="3">
    <source>
        <dbReference type="Proteomes" id="UP000326396"/>
    </source>
</evidence>
<feature type="region of interest" description="Disordered" evidence="1">
    <location>
        <begin position="1"/>
        <end position="59"/>
    </location>
</feature>
<organism evidence="2 3">
    <name type="scientific">Mikania micrantha</name>
    <name type="common">bitter vine</name>
    <dbReference type="NCBI Taxonomy" id="192012"/>
    <lineage>
        <taxon>Eukaryota</taxon>
        <taxon>Viridiplantae</taxon>
        <taxon>Streptophyta</taxon>
        <taxon>Embryophyta</taxon>
        <taxon>Tracheophyta</taxon>
        <taxon>Spermatophyta</taxon>
        <taxon>Magnoliopsida</taxon>
        <taxon>eudicotyledons</taxon>
        <taxon>Gunneridae</taxon>
        <taxon>Pentapetalae</taxon>
        <taxon>asterids</taxon>
        <taxon>campanulids</taxon>
        <taxon>Asterales</taxon>
        <taxon>Asteraceae</taxon>
        <taxon>Asteroideae</taxon>
        <taxon>Heliantheae alliance</taxon>
        <taxon>Eupatorieae</taxon>
        <taxon>Mikania</taxon>
    </lineage>
</organism>
<reference evidence="2 3" key="1">
    <citation type="submission" date="2019-05" db="EMBL/GenBank/DDBJ databases">
        <title>Mikania micrantha, genome provides insights into the molecular mechanism of rapid growth.</title>
        <authorList>
            <person name="Liu B."/>
        </authorList>
    </citation>
    <scope>NUCLEOTIDE SEQUENCE [LARGE SCALE GENOMIC DNA]</scope>
    <source>
        <strain evidence="2">NLD-2019</strain>
        <tissue evidence="2">Leaf</tissue>
    </source>
</reference>
<comment type="caution">
    <text evidence="2">The sequence shown here is derived from an EMBL/GenBank/DDBJ whole genome shotgun (WGS) entry which is preliminary data.</text>
</comment>
<evidence type="ECO:0000256" key="1">
    <source>
        <dbReference type="SAM" id="MobiDB-lite"/>
    </source>
</evidence>
<protein>
    <submittedName>
        <fullName evidence="2">Uncharacterized protein</fullName>
    </submittedName>
</protein>
<feature type="compositionally biased region" description="Basic and acidic residues" evidence="1">
    <location>
        <begin position="226"/>
        <end position="235"/>
    </location>
</feature>
<feature type="region of interest" description="Disordered" evidence="1">
    <location>
        <begin position="71"/>
        <end position="101"/>
    </location>
</feature>
<dbReference type="Proteomes" id="UP000326396">
    <property type="component" value="Unassembled WGS sequence"/>
</dbReference>